<evidence type="ECO:0000259" key="10">
    <source>
        <dbReference type="PROSITE" id="PS50893"/>
    </source>
</evidence>
<dbReference type="PANTHER" id="PTHR43514:SF4">
    <property type="entry name" value="ABC TRANSPORTER I FAMILY MEMBER 10"/>
    <property type="match status" value="1"/>
</dbReference>
<feature type="domain" description="ABC transporter" evidence="10">
    <location>
        <begin position="1"/>
        <end position="230"/>
    </location>
</feature>
<dbReference type="PROSITE" id="PS00211">
    <property type="entry name" value="ABC_TRANSPORTER_1"/>
    <property type="match status" value="1"/>
</dbReference>
<dbReference type="PANTHER" id="PTHR43514">
    <property type="entry name" value="ABC TRANSPORTER I FAMILY MEMBER 10"/>
    <property type="match status" value="1"/>
</dbReference>
<evidence type="ECO:0000256" key="1">
    <source>
        <dbReference type="ARBA" id="ARBA00022448"/>
    </source>
</evidence>
<proteinExistence type="predicted"/>
<evidence type="ECO:0000256" key="7">
    <source>
        <dbReference type="ARBA" id="ARBA00022967"/>
    </source>
</evidence>
<dbReference type="InterPro" id="IPR027417">
    <property type="entry name" value="P-loop_NTPase"/>
</dbReference>
<dbReference type="GO" id="GO:0016887">
    <property type="term" value="F:ATP hydrolysis activity"/>
    <property type="evidence" value="ECO:0007669"/>
    <property type="project" value="InterPro"/>
</dbReference>
<evidence type="ECO:0000256" key="5">
    <source>
        <dbReference type="ARBA" id="ARBA00022741"/>
    </source>
</evidence>
<dbReference type="InterPro" id="IPR017871">
    <property type="entry name" value="ABC_transporter-like_CS"/>
</dbReference>
<evidence type="ECO:0000256" key="6">
    <source>
        <dbReference type="ARBA" id="ARBA00022840"/>
    </source>
</evidence>
<keyword evidence="4" id="KW-0997">Cell inner membrane</keyword>
<dbReference type="SMART" id="SM00382">
    <property type="entry name" value="AAA"/>
    <property type="match status" value="1"/>
</dbReference>
<dbReference type="PROSITE" id="PS50893">
    <property type="entry name" value="ABC_TRANSPORTER_2"/>
    <property type="match status" value="1"/>
</dbReference>
<keyword evidence="2" id="KW-1003">Cell membrane</keyword>
<keyword evidence="1" id="KW-0813">Transport</keyword>
<keyword evidence="6 12" id="KW-0067">ATP-binding</keyword>
<dbReference type="Gene3D" id="3.40.50.300">
    <property type="entry name" value="P-loop containing nucleotide triphosphate hydrolases"/>
    <property type="match status" value="1"/>
</dbReference>
<dbReference type="InterPro" id="IPR050334">
    <property type="entry name" value="Molybdenum_import_ModC"/>
</dbReference>
<dbReference type="InterPro" id="IPR008995">
    <property type="entry name" value="Mo/tungstate-bd_C_term_dom"/>
</dbReference>
<dbReference type="InterPro" id="IPR005116">
    <property type="entry name" value="Transp-assoc_OB_typ1"/>
</dbReference>
<evidence type="ECO:0000256" key="3">
    <source>
        <dbReference type="ARBA" id="ARBA00022505"/>
    </source>
</evidence>
<dbReference type="FunFam" id="3.40.50.300:FF:000634">
    <property type="entry name" value="Molybdenum import ATP-binding protein ModC"/>
    <property type="match status" value="1"/>
</dbReference>
<gene>
    <name evidence="12" type="primary">fbpC2</name>
    <name evidence="12" type="ORF">K05K4_40700</name>
</gene>
<evidence type="ECO:0000256" key="2">
    <source>
        <dbReference type="ARBA" id="ARBA00022475"/>
    </source>
</evidence>
<sequence length="368" mass="41086">MTIKVQFKQMLGETDFDIKLKLPCNGISALFGRSGAGKTTLINIISGLVTPRQGYVAVGEHVLFDSEQGINLPTHKRGIGYVFQDSRLFPHYSVQGNLLYGVKEKDDEYFDAVTELLSIKPLLKRFPVSLSGGEKQRVAIARALLSKPNLLLMDEPLASLDMPRKREVMPFLEELSEKVNIPIIYVTHSLQEILRLAQHLAIIDQGKISSSGKLEEVWASHAMRPWQSFSDQSSLFEGRIAEHHERYALTCISLAPNVFLWVQKIDGTPDTPIRLQVRANDVSITLEQPKATSIRNILPAIVDSLEAFNAADDKQSINVSLKLDEKCYLWATITPWALDDLNLKVGSRVFAQIKGVSVTQKDMALAPH</sequence>
<dbReference type="Gene3D" id="2.40.50.100">
    <property type="match status" value="1"/>
</dbReference>
<evidence type="ECO:0000259" key="11">
    <source>
        <dbReference type="PROSITE" id="PS51866"/>
    </source>
</evidence>
<dbReference type="InterPro" id="IPR003439">
    <property type="entry name" value="ABC_transporter-like_ATP-bd"/>
</dbReference>
<dbReference type="Pfam" id="PF03459">
    <property type="entry name" value="TOBE"/>
    <property type="match status" value="1"/>
</dbReference>
<dbReference type="GO" id="GO:0005524">
    <property type="term" value="F:ATP binding"/>
    <property type="evidence" value="ECO:0007669"/>
    <property type="project" value="UniProtKB-KW"/>
</dbReference>
<keyword evidence="8" id="KW-0472">Membrane</keyword>
<dbReference type="InterPro" id="IPR004606">
    <property type="entry name" value="Mop_domain"/>
</dbReference>
<evidence type="ECO:0000256" key="8">
    <source>
        <dbReference type="ARBA" id="ARBA00023136"/>
    </source>
</evidence>
<dbReference type="AlphaFoldDB" id="A0A1W6W2Y7"/>
<dbReference type="EC" id="3.6.3.30" evidence="12"/>
<dbReference type="SUPFAM" id="SSF52540">
    <property type="entry name" value="P-loop containing nucleoside triphosphate hydrolases"/>
    <property type="match status" value="1"/>
</dbReference>
<dbReference type="GO" id="GO:0015098">
    <property type="term" value="F:molybdate ion transmembrane transporter activity"/>
    <property type="evidence" value="ECO:0007669"/>
    <property type="project" value="InterPro"/>
</dbReference>
<protein>
    <submittedName>
        <fullName evidence="12">Fe(3+) ions import ATP-binding protein FbpC 2</fullName>
        <ecNumber evidence="12">3.6.3.30</ecNumber>
    </submittedName>
</protein>
<evidence type="ECO:0000313" key="12">
    <source>
        <dbReference type="EMBL" id="ARP20790.1"/>
    </source>
</evidence>
<organism evidence="12">
    <name type="scientific">Vibrio alginolyticus</name>
    <dbReference type="NCBI Taxonomy" id="663"/>
    <lineage>
        <taxon>Bacteria</taxon>
        <taxon>Pseudomonadati</taxon>
        <taxon>Pseudomonadota</taxon>
        <taxon>Gammaproteobacteria</taxon>
        <taxon>Vibrionales</taxon>
        <taxon>Vibrionaceae</taxon>
        <taxon>Vibrio</taxon>
    </lineage>
</organism>
<dbReference type="SUPFAM" id="SSF50331">
    <property type="entry name" value="MOP-like"/>
    <property type="match status" value="1"/>
</dbReference>
<accession>A0A1W6W2Y7</accession>
<dbReference type="PROSITE" id="PS51866">
    <property type="entry name" value="MOP"/>
    <property type="match status" value="1"/>
</dbReference>
<name>A0A1W6W2Y7_VIBAL</name>
<dbReference type="EMBL" id="CP017903">
    <property type="protein sequence ID" value="ARP20790.1"/>
    <property type="molecule type" value="Genomic_DNA"/>
</dbReference>
<keyword evidence="12" id="KW-0378">Hydrolase</keyword>
<dbReference type="NCBIfam" id="TIGR02142">
    <property type="entry name" value="modC_ABC"/>
    <property type="match status" value="1"/>
</dbReference>
<dbReference type="GO" id="GO:0016020">
    <property type="term" value="C:membrane"/>
    <property type="evidence" value="ECO:0007669"/>
    <property type="project" value="InterPro"/>
</dbReference>
<keyword evidence="5" id="KW-0547">Nucleotide-binding</keyword>
<dbReference type="NCBIfam" id="NF008355">
    <property type="entry name" value="PRK11144.1"/>
    <property type="match status" value="1"/>
</dbReference>
<evidence type="ECO:0000256" key="9">
    <source>
        <dbReference type="PROSITE-ProRule" id="PRU01213"/>
    </source>
</evidence>
<dbReference type="InterPro" id="IPR011868">
    <property type="entry name" value="ModC_ABC_ATP-bd"/>
</dbReference>
<dbReference type="InterPro" id="IPR003593">
    <property type="entry name" value="AAA+_ATPase"/>
</dbReference>
<keyword evidence="3 9" id="KW-0500">Molybdenum</keyword>
<feature type="domain" description="Mop" evidence="11">
    <location>
        <begin position="291"/>
        <end position="362"/>
    </location>
</feature>
<dbReference type="RefSeq" id="WP_086047388.1">
    <property type="nucleotide sequence ID" value="NZ_CP017890.1"/>
</dbReference>
<dbReference type="GO" id="GO:0140359">
    <property type="term" value="F:ABC-type transporter activity"/>
    <property type="evidence" value="ECO:0007669"/>
    <property type="project" value="InterPro"/>
</dbReference>
<reference evidence="12" key="1">
    <citation type="submission" date="2016-10" db="EMBL/GenBank/DDBJ databases">
        <title>The High Quality Genome of Vibrio alginolyticus K01M1.</title>
        <authorList>
            <person name="Wendling C."/>
            <person name="Chibani C.M."/>
            <person name="Hertel R."/>
            <person name="Sproer C."/>
            <person name="Bunk B."/>
            <person name="Overmann J."/>
            <person name="Roth O."/>
            <person name="Liesegang H."/>
        </authorList>
    </citation>
    <scope>NUCLEOTIDE SEQUENCE</scope>
    <source>
        <strain evidence="12">K05K4</strain>
    </source>
</reference>
<evidence type="ECO:0000256" key="4">
    <source>
        <dbReference type="ARBA" id="ARBA00022519"/>
    </source>
</evidence>
<keyword evidence="7" id="KW-1278">Translocase</keyword>
<dbReference type="Pfam" id="PF00005">
    <property type="entry name" value="ABC_tran"/>
    <property type="match status" value="1"/>
</dbReference>